<dbReference type="NCBIfam" id="NF038196">
    <property type="entry name" value="ferrodoxin_EFR1"/>
    <property type="match status" value="1"/>
</dbReference>
<feature type="compositionally biased region" description="Basic and acidic residues" evidence="5">
    <location>
        <begin position="301"/>
        <end position="316"/>
    </location>
</feature>
<evidence type="ECO:0000313" key="7">
    <source>
        <dbReference type="EMBL" id="SEO93627.1"/>
    </source>
</evidence>
<dbReference type="InterPro" id="IPR029039">
    <property type="entry name" value="Flavoprotein-like_sf"/>
</dbReference>
<protein>
    <submittedName>
        <fullName evidence="7">4Fe-4S dicluster domain-containing protein</fullName>
    </submittedName>
</protein>
<feature type="domain" description="4Fe-4S ferredoxin-type" evidence="6">
    <location>
        <begin position="188"/>
        <end position="217"/>
    </location>
</feature>
<proteinExistence type="predicted"/>
<feature type="compositionally biased region" description="Low complexity" evidence="5">
    <location>
        <begin position="321"/>
        <end position="337"/>
    </location>
</feature>
<feature type="region of interest" description="Disordered" evidence="5">
    <location>
        <begin position="288"/>
        <end position="337"/>
    </location>
</feature>
<keyword evidence="3" id="KW-0408">Iron</keyword>
<dbReference type="AlphaFoldDB" id="A0A1H8TRV4"/>
<evidence type="ECO:0000256" key="2">
    <source>
        <dbReference type="ARBA" id="ARBA00022723"/>
    </source>
</evidence>
<dbReference type="RefSeq" id="WP_066661528.1">
    <property type="nucleotide sequence ID" value="NZ_CP011402.1"/>
</dbReference>
<evidence type="ECO:0000256" key="1">
    <source>
        <dbReference type="ARBA" id="ARBA00022485"/>
    </source>
</evidence>
<dbReference type="PANTHER" id="PTHR43687">
    <property type="entry name" value="ADENYLYLSULFATE REDUCTASE, BETA SUBUNIT"/>
    <property type="match status" value="1"/>
</dbReference>
<sequence length="337" mass="37483">MIFYFTATGNSLDAAYTIAEATNDRIASIGHATKEEAYGFEVEQGEPLGFVFPVYMFSTPRIVDEFLRNVRFITPNGNPFVPGYCYCVVTCAALVGTTPKQFERMLRKYQNIRLDASYSVRNVSSCIYLTSPGSRASQTRKQEEAHRNARTIARSVSSMKFGHFEARNPLGSAFSAVTGKEGKHFSTDKFLVDTNACLHCGTCVEMCPTNTIRLDNGYPVWIEGNCTQCLACLQRCPVHAIQFGTSTQHRPRYLHPILQRHQYMNEAIARTLDMQVPEPEAPVYSAFEQSETQEANPEETPSPHDEQKEQCEKENLATELGADGAGDTVGTDAKAVE</sequence>
<organism evidence="7 8">
    <name type="scientific">Denitrobacterium detoxificans</name>
    <dbReference type="NCBI Taxonomy" id="79604"/>
    <lineage>
        <taxon>Bacteria</taxon>
        <taxon>Bacillati</taxon>
        <taxon>Actinomycetota</taxon>
        <taxon>Coriobacteriia</taxon>
        <taxon>Eggerthellales</taxon>
        <taxon>Eggerthellaceae</taxon>
        <taxon>Denitrobacterium</taxon>
    </lineage>
</organism>
<evidence type="ECO:0000256" key="3">
    <source>
        <dbReference type="ARBA" id="ARBA00023004"/>
    </source>
</evidence>
<dbReference type="InterPro" id="IPR047964">
    <property type="entry name" value="EFR1-like"/>
</dbReference>
<dbReference type="PROSITE" id="PS51379">
    <property type="entry name" value="4FE4S_FER_2"/>
    <property type="match status" value="2"/>
</dbReference>
<keyword evidence="1" id="KW-0004">4Fe-4S</keyword>
<keyword evidence="2" id="KW-0479">Metal-binding</keyword>
<gene>
    <name evidence="7" type="ORF">SAMN02910314_01672</name>
</gene>
<evidence type="ECO:0000256" key="5">
    <source>
        <dbReference type="SAM" id="MobiDB-lite"/>
    </source>
</evidence>
<dbReference type="EMBL" id="FOEC01000012">
    <property type="protein sequence ID" value="SEO93627.1"/>
    <property type="molecule type" value="Genomic_DNA"/>
</dbReference>
<dbReference type="Pfam" id="PF13237">
    <property type="entry name" value="Fer4_10"/>
    <property type="match status" value="1"/>
</dbReference>
<accession>A0A1H8TRV4</accession>
<dbReference type="OrthoDB" id="9770306at2"/>
<dbReference type="InterPro" id="IPR050572">
    <property type="entry name" value="Fe-S_Ferredoxin"/>
</dbReference>
<dbReference type="GO" id="GO:0046872">
    <property type="term" value="F:metal ion binding"/>
    <property type="evidence" value="ECO:0007669"/>
    <property type="project" value="UniProtKB-KW"/>
</dbReference>
<dbReference type="PROSITE" id="PS00198">
    <property type="entry name" value="4FE4S_FER_1"/>
    <property type="match status" value="1"/>
</dbReference>
<evidence type="ECO:0000256" key="4">
    <source>
        <dbReference type="ARBA" id="ARBA00023014"/>
    </source>
</evidence>
<reference evidence="8" key="1">
    <citation type="submission" date="2016-10" db="EMBL/GenBank/DDBJ databases">
        <authorList>
            <person name="Varghese N."/>
        </authorList>
    </citation>
    <scope>NUCLEOTIDE SEQUENCE [LARGE SCALE GENOMIC DNA]</scope>
    <source>
        <strain evidence="8">DSM 21843</strain>
    </source>
</reference>
<name>A0A1H8TRV4_9ACTN</name>
<dbReference type="SUPFAM" id="SSF54862">
    <property type="entry name" value="4Fe-4S ferredoxins"/>
    <property type="match status" value="1"/>
</dbReference>
<dbReference type="PANTHER" id="PTHR43687:SF1">
    <property type="entry name" value="FERREDOXIN III"/>
    <property type="match status" value="1"/>
</dbReference>
<dbReference type="Proteomes" id="UP000182975">
    <property type="component" value="Unassembled WGS sequence"/>
</dbReference>
<dbReference type="Gene3D" id="3.30.70.20">
    <property type="match status" value="1"/>
</dbReference>
<dbReference type="GO" id="GO:0051539">
    <property type="term" value="F:4 iron, 4 sulfur cluster binding"/>
    <property type="evidence" value="ECO:0007669"/>
    <property type="project" value="UniProtKB-KW"/>
</dbReference>
<feature type="domain" description="4Fe-4S ferredoxin-type" evidence="6">
    <location>
        <begin position="218"/>
        <end position="246"/>
    </location>
</feature>
<evidence type="ECO:0000313" key="8">
    <source>
        <dbReference type="Proteomes" id="UP000182975"/>
    </source>
</evidence>
<evidence type="ECO:0000259" key="6">
    <source>
        <dbReference type="PROSITE" id="PS51379"/>
    </source>
</evidence>
<dbReference type="InterPro" id="IPR017896">
    <property type="entry name" value="4Fe4S_Fe-S-bd"/>
</dbReference>
<keyword evidence="8" id="KW-1185">Reference proteome</keyword>
<dbReference type="SUPFAM" id="SSF52218">
    <property type="entry name" value="Flavoproteins"/>
    <property type="match status" value="1"/>
</dbReference>
<dbReference type="InterPro" id="IPR017900">
    <property type="entry name" value="4Fe4S_Fe_S_CS"/>
</dbReference>
<keyword evidence="4" id="KW-0411">Iron-sulfur</keyword>